<dbReference type="EMBL" id="JAFCMP010000335">
    <property type="protein sequence ID" value="KAG5181174.1"/>
    <property type="molecule type" value="Genomic_DNA"/>
</dbReference>
<evidence type="ECO:0000313" key="1">
    <source>
        <dbReference type="EMBL" id="KAG5181174.1"/>
    </source>
</evidence>
<sequence length="245" mass="24762">MAAAPPPPSLPPVPCGQDVATRYTIRAARTCPQLTGLCLVALTNMSCIRTRLEPKLEELNDVVLQLAPAVQGRADLELLLMKLLCNLSSFSTNQQRLAEDGGIRIAVQAVHNAAAIAAAAAAGSSSAAAAAPLPTRKRQSSIPLASFDATVCTAAACDGSYAGGGGGSGGGGIAGVAAASLRLCARSLCNFAGGARSRPKMSDQRTVRALLVLVQVRVARSSCGAHAVTEAAPQSDSADTGCLQN</sequence>
<gene>
    <name evidence="1" type="ORF">JKP88DRAFT_246380</name>
</gene>
<protein>
    <submittedName>
        <fullName evidence="1">Uncharacterized protein</fullName>
    </submittedName>
</protein>
<accession>A0A835Z1D1</accession>
<dbReference type="Proteomes" id="UP000664859">
    <property type="component" value="Unassembled WGS sequence"/>
</dbReference>
<organism evidence="1 2">
    <name type="scientific">Tribonema minus</name>
    <dbReference type="NCBI Taxonomy" id="303371"/>
    <lineage>
        <taxon>Eukaryota</taxon>
        <taxon>Sar</taxon>
        <taxon>Stramenopiles</taxon>
        <taxon>Ochrophyta</taxon>
        <taxon>PX clade</taxon>
        <taxon>Xanthophyceae</taxon>
        <taxon>Tribonematales</taxon>
        <taxon>Tribonemataceae</taxon>
        <taxon>Tribonema</taxon>
    </lineage>
</organism>
<reference evidence="1" key="1">
    <citation type="submission" date="2021-02" db="EMBL/GenBank/DDBJ databases">
        <title>First Annotated Genome of the Yellow-green Alga Tribonema minus.</title>
        <authorList>
            <person name="Mahan K.M."/>
        </authorList>
    </citation>
    <scope>NUCLEOTIDE SEQUENCE</scope>
    <source>
        <strain evidence="1">UTEX B ZZ1240</strain>
    </source>
</reference>
<keyword evidence="2" id="KW-1185">Reference proteome</keyword>
<proteinExistence type="predicted"/>
<name>A0A835Z1D1_9STRA</name>
<evidence type="ECO:0000313" key="2">
    <source>
        <dbReference type="Proteomes" id="UP000664859"/>
    </source>
</evidence>
<dbReference type="AlphaFoldDB" id="A0A835Z1D1"/>
<comment type="caution">
    <text evidence="1">The sequence shown here is derived from an EMBL/GenBank/DDBJ whole genome shotgun (WGS) entry which is preliminary data.</text>
</comment>